<dbReference type="Proteomes" id="UP000215559">
    <property type="component" value="Unassembled WGS sequence"/>
</dbReference>
<sequence length="115" mass="12552">MFPGFISRFIAGCFCCFISGFTGRFTACFTCSLTTSFSGYLRIRLPMRFPGRLFKRQSALAPNPSSISVLGRVAKIQGAEGVTPRLTPESTPPLTFFLRGKEQFISGIGLIGNDL</sequence>
<dbReference type="EMBL" id="NOZP01000040">
    <property type="protein sequence ID" value="OYD16697.1"/>
    <property type="molecule type" value="Genomic_DNA"/>
</dbReference>
<reference evidence="1 2" key="1">
    <citation type="submission" date="2017-07" db="EMBL/GenBank/DDBJ databases">
        <title>Recovery of genomes from metagenomes via a dereplication, aggregation, and scoring strategy.</title>
        <authorList>
            <person name="Sieber C.M."/>
            <person name="Probst A.J."/>
            <person name="Sharrar A."/>
            <person name="Thomas B.C."/>
            <person name="Hess M."/>
            <person name="Tringe S.G."/>
            <person name="Banfield J.F."/>
        </authorList>
    </citation>
    <scope>NUCLEOTIDE SEQUENCE [LARGE SCALE GENOMIC DNA]</scope>
    <source>
        <strain evidence="1">JGI_Cruoil_03_51_56</strain>
    </source>
</reference>
<organism evidence="1 2">
    <name type="scientific">candidate division WOR-3 bacterium JGI_Cruoil_03_51_56</name>
    <dbReference type="NCBI Taxonomy" id="1973747"/>
    <lineage>
        <taxon>Bacteria</taxon>
        <taxon>Bacteria division WOR-3</taxon>
    </lineage>
</organism>
<dbReference type="AlphaFoldDB" id="A0A235BY32"/>
<proteinExistence type="predicted"/>
<protein>
    <submittedName>
        <fullName evidence="1">Uncharacterized protein</fullName>
    </submittedName>
</protein>
<name>A0A235BY32_UNCW3</name>
<comment type="caution">
    <text evidence="1">The sequence shown here is derived from an EMBL/GenBank/DDBJ whole genome shotgun (WGS) entry which is preliminary data.</text>
</comment>
<evidence type="ECO:0000313" key="1">
    <source>
        <dbReference type="EMBL" id="OYD16697.1"/>
    </source>
</evidence>
<accession>A0A235BY32</accession>
<evidence type="ECO:0000313" key="2">
    <source>
        <dbReference type="Proteomes" id="UP000215559"/>
    </source>
</evidence>
<gene>
    <name evidence="1" type="ORF">CH330_01995</name>
</gene>